<evidence type="ECO:0000313" key="2">
    <source>
        <dbReference type="Proteomes" id="UP001597510"/>
    </source>
</evidence>
<name>A0ABW5J7P7_9BACT</name>
<accession>A0ABW5J7P7</accession>
<dbReference type="Proteomes" id="UP001597510">
    <property type="component" value="Unassembled WGS sequence"/>
</dbReference>
<dbReference type="EMBL" id="JBHULC010000011">
    <property type="protein sequence ID" value="MFD2521578.1"/>
    <property type="molecule type" value="Genomic_DNA"/>
</dbReference>
<comment type="caution">
    <text evidence="1">The sequence shown here is derived from an EMBL/GenBank/DDBJ whole genome shotgun (WGS) entry which is preliminary data.</text>
</comment>
<dbReference type="RefSeq" id="WP_340235765.1">
    <property type="nucleotide sequence ID" value="NZ_JBBEWC010000005.1"/>
</dbReference>
<protein>
    <recommendedName>
        <fullName evidence="3">DUF4276 family protein</fullName>
    </recommendedName>
</protein>
<organism evidence="1 2">
    <name type="scientific">Emticicia soli</name>
    <dbReference type="NCBI Taxonomy" id="2027878"/>
    <lineage>
        <taxon>Bacteria</taxon>
        <taxon>Pseudomonadati</taxon>
        <taxon>Bacteroidota</taxon>
        <taxon>Cytophagia</taxon>
        <taxon>Cytophagales</taxon>
        <taxon>Leadbetterellaceae</taxon>
        <taxon>Emticicia</taxon>
    </lineage>
</organism>
<keyword evidence="2" id="KW-1185">Reference proteome</keyword>
<gene>
    <name evidence="1" type="ORF">ACFSR2_11845</name>
</gene>
<evidence type="ECO:0000313" key="1">
    <source>
        <dbReference type="EMBL" id="MFD2521578.1"/>
    </source>
</evidence>
<proteinExistence type="predicted"/>
<sequence>MESSHLDIQYIKARYAKARNRFKPRQIRMVFIVEGPPDNLDRYFYFEDVKQHDSLFLEIMGVLYPEQKKQYLASRRDTFLKEELLETFKEDGYWLLDLSEIPCSIEDVPLESYIPSLIERLEKQIDKNTPIILIKANVYDLCYELLSAKGYNVYNDRIPFPGSGQQRVFREKFARGMKNFDR</sequence>
<reference evidence="2" key="1">
    <citation type="journal article" date="2019" name="Int. J. Syst. Evol. Microbiol.">
        <title>The Global Catalogue of Microorganisms (GCM) 10K type strain sequencing project: providing services to taxonomists for standard genome sequencing and annotation.</title>
        <authorList>
            <consortium name="The Broad Institute Genomics Platform"/>
            <consortium name="The Broad Institute Genome Sequencing Center for Infectious Disease"/>
            <person name="Wu L."/>
            <person name="Ma J."/>
        </authorList>
    </citation>
    <scope>NUCLEOTIDE SEQUENCE [LARGE SCALE GENOMIC DNA]</scope>
    <source>
        <strain evidence="2">KCTC 52344</strain>
    </source>
</reference>
<evidence type="ECO:0008006" key="3">
    <source>
        <dbReference type="Google" id="ProtNLM"/>
    </source>
</evidence>